<dbReference type="SMART" id="SM00893">
    <property type="entry name" value="ETF"/>
    <property type="match status" value="1"/>
</dbReference>
<dbReference type="GO" id="GO:0050660">
    <property type="term" value="F:flavin adenine dinucleotide binding"/>
    <property type="evidence" value="ECO:0007669"/>
    <property type="project" value="InterPro"/>
</dbReference>
<dbReference type="PANTHER" id="PTHR43153">
    <property type="entry name" value="ELECTRON TRANSFER FLAVOPROTEIN ALPHA"/>
    <property type="match status" value="1"/>
</dbReference>
<dbReference type="SUPFAM" id="SSF52402">
    <property type="entry name" value="Adenine nucleotide alpha hydrolases-like"/>
    <property type="match status" value="1"/>
</dbReference>
<dbReference type="InterPro" id="IPR001308">
    <property type="entry name" value="ETF_a/FixB"/>
</dbReference>
<evidence type="ECO:0000256" key="2">
    <source>
        <dbReference type="ARBA" id="ARBA00022630"/>
    </source>
</evidence>
<dbReference type="SUPFAM" id="SSF52467">
    <property type="entry name" value="DHS-like NAD/FAD-binding domain"/>
    <property type="match status" value="1"/>
</dbReference>
<keyword evidence="4" id="KW-0813">Transport</keyword>
<gene>
    <name evidence="10" type="primary">etfA</name>
    <name evidence="10" type="ORF">VIBNISOn1_450094</name>
</gene>
<dbReference type="GO" id="GO:0033539">
    <property type="term" value="P:fatty acid beta-oxidation using acyl-CoA dehydrogenase"/>
    <property type="evidence" value="ECO:0007669"/>
    <property type="project" value="TreeGrafter"/>
</dbReference>
<sequence length="310" mass="32728">MKLLVIGEYANDKLSDATAKVVSAASSVAEDIHVLLTETDSAITEQAASIEGVSKVLSWEVASQQAESLAPAIAEIAQPYDAVWVSSSSFGKDVLPRVAALLDVMQVSDVVEVVDSKTFVRPIYAGNALQTVRSHDDKQLCTIRASSFSAANTSDAPNAQIETIQNEQPEPKTRHVGTQLNQSERPELTSAEIVVSGGRGIGSEGAFQRILMPFADELGAAVGASRAAVDSGFAPNDWQVGQTGKIVAPDFYFAVGLSGAIQHIAGMKDSGVIVAINKDPEAPIFEVADYGLCGDLFEILPQLQAELKAQ</sequence>
<dbReference type="InterPro" id="IPR014729">
    <property type="entry name" value="Rossmann-like_a/b/a_fold"/>
</dbReference>
<evidence type="ECO:0000313" key="11">
    <source>
        <dbReference type="Proteomes" id="UP000018211"/>
    </source>
</evidence>
<organism evidence="10 11">
    <name type="scientific">Vibrio nigripulchritudo SOn1</name>
    <dbReference type="NCBI Taxonomy" id="1238450"/>
    <lineage>
        <taxon>Bacteria</taxon>
        <taxon>Pseudomonadati</taxon>
        <taxon>Pseudomonadota</taxon>
        <taxon>Gammaproteobacteria</taxon>
        <taxon>Vibrionales</taxon>
        <taxon>Vibrionaceae</taxon>
        <taxon>Vibrio</taxon>
    </lineage>
</organism>
<dbReference type="Pfam" id="PF01012">
    <property type="entry name" value="ETF"/>
    <property type="match status" value="1"/>
</dbReference>
<keyword evidence="4" id="KW-0249">Electron transport</keyword>
<reference evidence="10 11" key="1">
    <citation type="journal article" date="2013" name="ISME J.">
        <title>Comparative genomics of pathogenic lineages of Vibrio nigripulchritudo identifies virulence-associated traits.</title>
        <authorList>
            <person name="Goudenege D."/>
            <person name="Labreuche Y."/>
            <person name="Krin E."/>
            <person name="Ansquer D."/>
            <person name="Mangenot S."/>
            <person name="Calteau A."/>
            <person name="Medigue C."/>
            <person name="Mazel D."/>
            <person name="Polz M.F."/>
            <person name="Le Roux F."/>
        </authorList>
    </citation>
    <scope>NUCLEOTIDE SEQUENCE [LARGE SCALE GENOMIC DNA]</scope>
    <source>
        <strain evidence="10 11">SOn1</strain>
    </source>
</reference>
<dbReference type="RefSeq" id="WP_022612716.1">
    <property type="nucleotide sequence ID" value="NZ_LK391965.1"/>
</dbReference>
<dbReference type="InterPro" id="IPR029035">
    <property type="entry name" value="DHS-like_NAD/FAD-binding_dom"/>
</dbReference>
<dbReference type="CDD" id="cd01715">
    <property type="entry name" value="ETF_alpha"/>
    <property type="match status" value="1"/>
</dbReference>
<comment type="caution">
    <text evidence="10">The sequence shown here is derived from an EMBL/GenBank/DDBJ whole genome shotgun (WGS) entry which is preliminary data.</text>
</comment>
<evidence type="ECO:0000256" key="1">
    <source>
        <dbReference type="ARBA" id="ARBA00005817"/>
    </source>
</evidence>
<dbReference type="PANTHER" id="PTHR43153:SF1">
    <property type="entry name" value="ELECTRON TRANSFER FLAVOPROTEIN SUBUNIT ALPHA, MITOCHONDRIAL"/>
    <property type="match status" value="1"/>
</dbReference>
<evidence type="ECO:0000256" key="6">
    <source>
        <dbReference type="ARBA" id="ARBA00068674"/>
    </source>
</evidence>
<feature type="binding site" evidence="8">
    <location>
        <begin position="225"/>
        <end position="226"/>
    </location>
    <ligand>
        <name>FAD</name>
        <dbReference type="ChEBI" id="CHEBI:57692"/>
    </ligand>
</feature>
<name>A0AAV2VUN4_9VIBR</name>
<feature type="domain" description="Electron transfer flavoprotein alpha/beta-subunit N-terminal" evidence="9">
    <location>
        <begin position="3"/>
        <end position="179"/>
    </location>
</feature>
<dbReference type="Pfam" id="PF00766">
    <property type="entry name" value="ETF_alpha"/>
    <property type="match status" value="1"/>
</dbReference>
<evidence type="ECO:0000259" key="9">
    <source>
        <dbReference type="SMART" id="SM00893"/>
    </source>
</evidence>
<dbReference type="EMBL" id="CAOF01000137">
    <property type="protein sequence ID" value="CCO48130.1"/>
    <property type="molecule type" value="Genomic_DNA"/>
</dbReference>
<accession>A0AAV2VUN4</accession>
<dbReference type="PIRSF" id="PIRSF000089">
    <property type="entry name" value="Electra_flavoP_a"/>
    <property type="match status" value="1"/>
</dbReference>
<protein>
    <recommendedName>
        <fullName evidence="6">Electron transfer flavoprotein subunit alpha</fullName>
    </recommendedName>
    <alternativeName>
        <fullName evidence="7">Electron transfer flavoprotein large subunit</fullName>
    </alternativeName>
</protein>
<dbReference type="InterPro" id="IPR014731">
    <property type="entry name" value="ETF_asu_C"/>
</dbReference>
<dbReference type="FunFam" id="3.40.50.1220:FF:000001">
    <property type="entry name" value="Electron transfer flavoprotein, alpha subunit"/>
    <property type="match status" value="1"/>
</dbReference>
<dbReference type="InterPro" id="IPR033947">
    <property type="entry name" value="ETF_alpha_N"/>
</dbReference>
<dbReference type="AlphaFoldDB" id="A0AAV2VUN4"/>
<evidence type="ECO:0000256" key="3">
    <source>
        <dbReference type="ARBA" id="ARBA00022827"/>
    </source>
</evidence>
<dbReference type="InterPro" id="IPR014730">
    <property type="entry name" value="ETF_a/b_N"/>
</dbReference>
<keyword evidence="3 8" id="KW-0274">FAD</keyword>
<evidence type="ECO:0000313" key="10">
    <source>
        <dbReference type="EMBL" id="CCO48130.1"/>
    </source>
</evidence>
<dbReference type="Gene3D" id="3.40.50.1220">
    <property type="entry name" value="TPP-binding domain"/>
    <property type="match status" value="1"/>
</dbReference>
<evidence type="ECO:0000256" key="8">
    <source>
        <dbReference type="PIRSR" id="PIRSR000089-1"/>
    </source>
</evidence>
<evidence type="ECO:0000256" key="4">
    <source>
        <dbReference type="ARBA" id="ARBA00022982"/>
    </source>
</evidence>
<feature type="binding site" evidence="8">
    <location>
        <position position="277"/>
    </location>
    <ligand>
        <name>FAD</name>
        <dbReference type="ChEBI" id="CHEBI:57692"/>
    </ligand>
</feature>
<dbReference type="Gene3D" id="3.40.50.620">
    <property type="entry name" value="HUPs"/>
    <property type="match status" value="1"/>
</dbReference>
<evidence type="ECO:0000256" key="5">
    <source>
        <dbReference type="ARBA" id="ARBA00025649"/>
    </source>
</evidence>
<keyword evidence="2" id="KW-0285">Flavoprotein</keyword>
<comment type="function">
    <text evidence="5">The electron transfer flavoprotein serves as a specific electron acceptor for other dehydrogenases. It transfers the electrons to the main respiratory chain via ETF-ubiquinone oxidoreductase (ETF dehydrogenase).</text>
</comment>
<dbReference type="Proteomes" id="UP000018211">
    <property type="component" value="Unassembled WGS sequence"/>
</dbReference>
<evidence type="ECO:0000256" key="7">
    <source>
        <dbReference type="ARBA" id="ARBA00079299"/>
    </source>
</evidence>
<proteinExistence type="inferred from homology"/>
<feature type="binding site" evidence="8">
    <location>
        <begin position="256"/>
        <end position="263"/>
    </location>
    <ligand>
        <name>FAD</name>
        <dbReference type="ChEBI" id="CHEBI:57692"/>
    </ligand>
</feature>
<comment type="cofactor">
    <cofactor evidence="8">
        <name>FAD</name>
        <dbReference type="ChEBI" id="CHEBI:57692"/>
    </cofactor>
    <text evidence="8">Binds 1 FAD per dimer.</text>
</comment>
<feature type="binding site" evidence="8">
    <location>
        <position position="199"/>
    </location>
    <ligand>
        <name>FAD</name>
        <dbReference type="ChEBI" id="CHEBI:57692"/>
    </ligand>
</feature>
<dbReference type="GO" id="GO:0009055">
    <property type="term" value="F:electron transfer activity"/>
    <property type="evidence" value="ECO:0007669"/>
    <property type="project" value="InterPro"/>
</dbReference>
<comment type="similarity">
    <text evidence="1">Belongs to the ETF alpha-subunit/FixB family.</text>
</comment>
<feature type="binding site" evidence="8">
    <location>
        <begin position="239"/>
        <end position="243"/>
    </location>
    <ligand>
        <name>FAD</name>
        <dbReference type="ChEBI" id="CHEBI:57692"/>
    </ligand>
</feature>